<dbReference type="eggNOG" id="COG3279">
    <property type="taxonomic scope" value="Bacteria"/>
</dbReference>
<dbReference type="Proteomes" id="UP000007177">
    <property type="component" value="Chromosome"/>
</dbReference>
<name>H6LHB3_ACEWD</name>
<gene>
    <name evidence="6" type="ordered locus">Awo_c16690</name>
</gene>
<evidence type="ECO:0000256" key="1">
    <source>
        <dbReference type="ARBA" id="ARBA00018672"/>
    </source>
</evidence>
<keyword evidence="7" id="KW-1185">Reference proteome</keyword>
<dbReference type="Pfam" id="PF04397">
    <property type="entry name" value="LytTR"/>
    <property type="match status" value="1"/>
</dbReference>
<dbReference type="InterPro" id="IPR007492">
    <property type="entry name" value="LytTR_DNA-bd_dom"/>
</dbReference>
<dbReference type="PROSITE" id="PS50110">
    <property type="entry name" value="RESPONSE_REGULATORY"/>
    <property type="match status" value="1"/>
</dbReference>
<dbReference type="PANTHER" id="PTHR37299:SF1">
    <property type="entry name" value="STAGE 0 SPORULATION PROTEIN A HOMOLOG"/>
    <property type="match status" value="1"/>
</dbReference>
<feature type="domain" description="Response regulatory" evidence="4">
    <location>
        <begin position="3"/>
        <end position="120"/>
    </location>
</feature>
<feature type="domain" description="HTH LytTR-type" evidence="5">
    <location>
        <begin position="131"/>
        <end position="230"/>
    </location>
</feature>
<dbReference type="PROSITE" id="PS50930">
    <property type="entry name" value="HTH_LYTTR"/>
    <property type="match status" value="1"/>
</dbReference>
<reference evidence="6 7" key="2">
    <citation type="journal article" date="2012" name="PLoS ONE">
        <title>An ancient pathway combining carbon dioxide fixation with the generation and utilization of a sodium ion gradient for ATP synthesis.</title>
        <authorList>
            <person name="Poehlein A."/>
            <person name="Schmidt S."/>
            <person name="Kaster A.K."/>
            <person name="Goenrich M."/>
            <person name="Vollmers J."/>
            <person name="Thurmer A."/>
            <person name="Bertsch J."/>
            <person name="Schuchmann K."/>
            <person name="Voigt B."/>
            <person name="Hecker M."/>
            <person name="Daniel R."/>
            <person name="Thauer R.K."/>
            <person name="Gottschalk G."/>
            <person name="Muller V."/>
        </authorList>
    </citation>
    <scope>NUCLEOTIDE SEQUENCE [LARGE SCALE GENOMIC DNA]</scope>
    <source>
        <strain evidence="7">ATCC 29683 / DSM 1030 / JCM 2381 / KCTC 1655 / WB1</strain>
    </source>
</reference>
<dbReference type="AlphaFoldDB" id="H6LHB3"/>
<sequence length="237" mass="27656">MLKIAICEDEEEHKNLLVELINRFEFGSDYLLTAFKFGKDLIAEYHNGNRYDIIFLDMHLENEDGIDVANEIRKKDEKTQIVITTSLIEYAILGYSVNASDFLLKPLSQEKVDLILNKMVQKKKKLAANFHEIEINNEKVILRTDEILYFESIGRKIKVVTTDGSYDYYYTISALVRDLDPTQFILCHRSYIINLKNVRRIKKGLAVIKKGVEIPISVKKYQLVYDAFTKYLSEEIR</sequence>
<dbReference type="KEGG" id="awo:Awo_c16690"/>
<dbReference type="OrthoDB" id="113975at2"/>
<dbReference type="RefSeq" id="WP_014356054.1">
    <property type="nucleotide sequence ID" value="NC_016894.1"/>
</dbReference>
<evidence type="ECO:0000259" key="5">
    <source>
        <dbReference type="PROSITE" id="PS50930"/>
    </source>
</evidence>
<dbReference type="PANTHER" id="PTHR37299">
    <property type="entry name" value="TRANSCRIPTIONAL REGULATOR-RELATED"/>
    <property type="match status" value="1"/>
</dbReference>
<dbReference type="GO" id="GO:0003677">
    <property type="term" value="F:DNA binding"/>
    <property type="evidence" value="ECO:0007669"/>
    <property type="project" value="InterPro"/>
</dbReference>
<dbReference type="HOGENOM" id="CLU_000445_14_2_9"/>
<dbReference type="SMART" id="SM00448">
    <property type="entry name" value="REC"/>
    <property type="match status" value="1"/>
</dbReference>
<dbReference type="SUPFAM" id="SSF52172">
    <property type="entry name" value="CheY-like"/>
    <property type="match status" value="1"/>
</dbReference>
<evidence type="ECO:0000256" key="2">
    <source>
        <dbReference type="ARBA" id="ARBA00024867"/>
    </source>
</evidence>
<evidence type="ECO:0000313" key="7">
    <source>
        <dbReference type="Proteomes" id="UP000007177"/>
    </source>
</evidence>
<dbReference type="SMART" id="SM00850">
    <property type="entry name" value="LytTR"/>
    <property type="match status" value="1"/>
</dbReference>
<dbReference type="InterPro" id="IPR046947">
    <property type="entry name" value="LytR-like"/>
</dbReference>
<dbReference type="InterPro" id="IPR011006">
    <property type="entry name" value="CheY-like_superfamily"/>
</dbReference>
<dbReference type="InterPro" id="IPR001789">
    <property type="entry name" value="Sig_transdc_resp-reg_receiver"/>
</dbReference>
<dbReference type="EMBL" id="CP002987">
    <property type="protein sequence ID" value="AFA48451.1"/>
    <property type="molecule type" value="Genomic_DNA"/>
</dbReference>
<organism evidence="6 7">
    <name type="scientific">Acetobacterium woodii (strain ATCC 29683 / DSM 1030 / JCM 2381 / KCTC 1655 / WB1)</name>
    <dbReference type="NCBI Taxonomy" id="931626"/>
    <lineage>
        <taxon>Bacteria</taxon>
        <taxon>Bacillati</taxon>
        <taxon>Bacillota</taxon>
        <taxon>Clostridia</taxon>
        <taxon>Eubacteriales</taxon>
        <taxon>Eubacteriaceae</taxon>
        <taxon>Acetobacterium</taxon>
    </lineage>
</organism>
<dbReference type="STRING" id="931626.Awo_c16690"/>
<proteinExistence type="predicted"/>
<protein>
    <recommendedName>
        <fullName evidence="1">Stage 0 sporulation protein A homolog</fullName>
    </recommendedName>
</protein>
<comment type="function">
    <text evidence="2">May play the central regulatory role in sporulation. It may be an element of the effector pathway responsible for the activation of sporulation genes in response to nutritional stress. Spo0A may act in concert with spo0H (a sigma factor) to control the expression of some genes that are critical to the sporulation process.</text>
</comment>
<feature type="modified residue" description="4-aspartylphosphate" evidence="3">
    <location>
        <position position="57"/>
    </location>
</feature>
<dbReference type="Gene3D" id="2.40.50.1020">
    <property type="entry name" value="LytTr DNA-binding domain"/>
    <property type="match status" value="1"/>
</dbReference>
<keyword evidence="3" id="KW-0597">Phosphoprotein</keyword>
<dbReference type="Pfam" id="PF00072">
    <property type="entry name" value="Response_reg"/>
    <property type="match status" value="1"/>
</dbReference>
<accession>H6LHB3</accession>
<dbReference type="Gene3D" id="3.40.50.2300">
    <property type="match status" value="1"/>
</dbReference>
<dbReference type="GO" id="GO:0000156">
    <property type="term" value="F:phosphorelay response regulator activity"/>
    <property type="evidence" value="ECO:0007669"/>
    <property type="project" value="InterPro"/>
</dbReference>
<evidence type="ECO:0000313" key="6">
    <source>
        <dbReference type="EMBL" id="AFA48451.1"/>
    </source>
</evidence>
<evidence type="ECO:0000256" key="3">
    <source>
        <dbReference type="PROSITE-ProRule" id="PRU00169"/>
    </source>
</evidence>
<reference evidence="7" key="1">
    <citation type="submission" date="2011-07" db="EMBL/GenBank/DDBJ databases">
        <title>Complete genome sequence of Acetobacterium woodii.</title>
        <authorList>
            <person name="Poehlein A."/>
            <person name="Schmidt S."/>
            <person name="Kaster A.-K."/>
            <person name="Goenrich M."/>
            <person name="Vollmers J."/>
            <person name="Thuermer A."/>
            <person name="Gottschalk G."/>
            <person name="Thauer R.K."/>
            <person name="Daniel R."/>
            <person name="Mueller V."/>
        </authorList>
    </citation>
    <scope>NUCLEOTIDE SEQUENCE [LARGE SCALE GENOMIC DNA]</scope>
    <source>
        <strain evidence="7">ATCC 29683 / DSM 1030 / JCM 2381 / KCTC 1655 / WB1</strain>
    </source>
</reference>
<evidence type="ECO:0000259" key="4">
    <source>
        <dbReference type="PROSITE" id="PS50110"/>
    </source>
</evidence>